<organism evidence="3 4">
    <name type="scientific">Tropicimonas isoalkanivorans</name>
    <dbReference type="NCBI Taxonomy" id="441112"/>
    <lineage>
        <taxon>Bacteria</taxon>
        <taxon>Pseudomonadati</taxon>
        <taxon>Pseudomonadota</taxon>
        <taxon>Alphaproteobacteria</taxon>
        <taxon>Rhodobacterales</taxon>
        <taxon>Roseobacteraceae</taxon>
        <taxon>Tropicimonas</taxon>
    </lineage>
</organism>
<dbReference type="AlphaFoldDB" id="A0A1I1QGL6"/>
<feature type="compositionally biased region" description="Basic and acidic residues" evidence="1">
    <location>
        <begin position="15"/>
        <end position="25"/>
    </location>
</feature>
<feature type="region of interest" description="Disordered" evidence="1">
    <location>
        <begin position="1"/>
        <end position="25"/>
    </location>
</feature>
<dbReference type="Proteomes" id="UP000198728">
    <property type="component" value="Unassembled WGS sequence"/>
</dbReference>
<protein>
    <submittedName>
        <fullName evidence="3">Rod binding protein</fullName>
    </submittedName>
</protein>
<dbReference type="EMBL" id="FOLG01000019">
    <property type="protein sequence ID" value="SFD18393.1"/>
    <property type="molecule type" value="Genomic_DNA"/>
</dbReference>
<gene>
    <name evidence="3" type="ORF">SAMN04488094_1193</name>
</gene>
<dbReference type="Pfam" id="PF10135">
    <property type="entry name" value="Rod-binding"/>
    <property type="match status" value="1"/>
</dbReference>
<evidence type="ECO:0000313" key="4">
    <source>
        <dbReference type="Proteomes" id="UP000198728"/>
    </source>
</evidence>
<evidence type="ECO:0000259" key="2">
    <source>
        <dbReference type="Pfam" id="PF10135"/>
    </source>
</evidence>
<keyword evidence="4" id="KW-1185">Reference proteome</keyword>
<reference evidence="3 4" key="1">
    <citation type="submission" date="2016-10" db="EMBL/GenBank/DDBJ databases">
        <authorList>
            <person name="de Groot N.N."/>
        </authorList>
    </citation>
    <scope>NUCLEOTIDE SEQUENCE [LARGE SCALE GENOMIC DNA]</scope>
    <source>
        <strain evidence="3 4">DSM 19548</strain>
    </source>
</reference>
<evidence type="ECO:0000256" key="1">
    <source>
        <dbReference type="SAM" id="MobiDB-lite"/>
    </source>
</evidence>
<dbReference type="STRING" id="441112.SAMN04488094_1193"/>
<evidence type="ECO:0000313" key="3">
    <source>
        <dbReference type="EMBL" id="SFD18393.1"/>
    </source>
</evidence>
<dbReference type="InterPro" id="IPR019301">
    <property type="entry name" value="Flagellar_prot_FlgJ_N"/>
</dbReference>
<feature type="domain" description="Flagellar protein FlgJ N-terminal" evidence="2">
    <location>
        <begin position="48"/>
        <end position="89"/>
    </location>
</feature>
<sequence>MKISPLAQIPIERPMGARERAKDQPLMKVARDMEAAFLSEMLDYAGVGKSSDSFGGGIGEEQYASFLRDAQAKEMVKNGGIGLAEMIFESLKERTNDP</sequence>
<name>A0A1I1QGL6_9RHOB</name>
<dbReference type="OrthoDB" id="7690273at2"/>
<proteinExistence type="predicted"/>
<accession>A0A1I1QGL6</accession>